<protein>
    <recommendedName>
        <fullName evidence="2">SH3b domain-containing protein</fullName>
    </recommendedName>
</protein>
<organism evidence="3 4">
    <name type="scientific">Neptuniibacter caesariensis</name>
    <dbReference type="NCBI Taxonomy" id="207954"/>
    <lineage>
        <taxon>Bacteria</taxon>
        <taxon>Pseudomonadati</taxon>
        <taxon>Pseudomonadota</taxon>
        <taxon>Gammaproteobacteria</taxon>
        <taxon>Oceanospirillales</taxon>
        <taxon>Oceanospirillaceae</taxon>
        <taxon>Neptuniibacter</taxon>
    </lineage>
</organism>
<evidence type="ECO:0000313" key="4">
    <source>
        <dbReference type="Proteomes" id="UP000002171"/>
    </source>
</evidence>
<evidence type="ECO:0000256" key="1">
    <source>
        <dbReference type="SAM" id="SignalP"/>
    </source>
</evidence>
<feature type="chain" id="PRO_5031377640" description="SH3b domain-containing protein" evidence="1">
    <location>
        <begin position="20"/>
        <end position="152"/>
    </location>
</feature>
<sequence>MIKRRLVLLFLFFSTWLSASQDAFTVRQIALHESPRNSSPALLSLNKNSQVSILKRQGGWYQVQAQGQKGWLKMIAVRFAPAAKSTQLVGSVQYQSNTTLTTGVRGLDEVGLVAGGRGISLEQIEQYQVSPEKARSFALKAGLSSREIDYVE</sequence>
<comment type="caution">
    <text evidence="3">The sequence shown here is derived from an EMBL/GenBank/DDBJ whole genome shotgun (WGS) entry which is preliminary data.</text>
</comment>
<feature type="signal peptide" evidence="1">
    <location>
        <begin position="1"/>
        <end position="19"/>
    </location>
</feature>
<keyword evidence="4" id="KW-1185">Reference proteome</keyword>
<name>A0A7U8C275_NEPCE</name>
<evidence type="ECO:0000259" key="2">
    <source>
        <dbReference type="Pfam" id="PF08239"/>
    </source>
</evidence>
<accession>A0A7U8C275</accession>
<feature type="domain" description="SH3b" evidence="2">
    <location>
        <begin position="30"/>
        <end position="72"/>
    </location>
</feature>
<keyword evidence="1" id="KW-0732">Signal</keyword>
<dbReference type="OrthoDB" id="6198961at2"/>
<gene>
    <name evidence="3" type="ORF">MED92_12154</name>
</gene>
<dbReference type="EMBL" id="AAOW01000047">
    <property type="protein sequence ID" value="EAR59521.1"/>
    <property type="molecule type" value="Genomic_DNA"/>
</dbReference>
<dbReference type="RefSeq" id="WP_007020097.1">
    <property type="nucleotide sequence ID" value="NZ_CH724125.1"/>
</dbReference>
<dbReference type="InterPro" id="IPR003646">
    <property type="entry name" value="SH3-like_bac-type"/>
</dbReference>
<proteinExistence type="predicted"/>
<dbReference type="Pfam" id="PF08239">
    <property type="entry name" value="SH3_3"/>
    <property type="match status" value="1"/>
</dbReference>
<evidence type="ECO:0000313" key="3">
    <source>
        <dbReference type="EMBL" id="EAR59521.1"/>
    </source>
</evidence>
<reference evidence="3 4" key="1">
    <citation type="submission" date="2006-02" db="EMBL/GenBank/DDBJ databases">
        <authorList>
            <person name="Pinhassi J."/>
            <person name="Pedros-Alio C."/>
            <person name="Ferriera S."/>
            <person name="Johnson J."/>
            <person name="Kravitz S."/>
            <person name="Halpern A."/>
            <person name="Remington K."/>
            <person name="Beeson K."/>
            <person name="Tran B."/>
            <person name="Rogers Y.-H."/>
            <person name="Friedman R."/>
            <person name="Venter J.C."/>
        </authorList>
    </citation>
    <scope>NUCLEOTIDE SEQUENCE [LARGE SCALE GENOMIC DNA]</scope>
    <source>
        <strain evidence="3 4">MED92</strain>
    </source>
</reference>
<dbReference type="AlphaFoldDB" id="A0A7U8C275"/>
<dbReference type="Proteomes" id="UP000002171">
    <property type="component" value="Unassembled WGS sequence"/>
</dbReference>
<dbReference type="Gene3D" id="2.30.30.40">
    <property type="entry name" value="SH3 Domains"/>
    <property type="match status" value="1"/>
</dbReference>